<dbReference type="EMBL" id="JAHBAY010000005">
    <property type="protein sequence ID" value="MBT0769939.1"/>
    <property type="molecule type" value="Genomic_DNA"/>
</dbReference>
<evidence type="ECO:0000256" key="1">
    <source>
        <dbReference type="SAM" id="Phobius"/>
    </source>
</evidence>
<evidence type="ECO:0000313" key="3">
    <source>
        <dbReference type="Proteomes" id="UP001197247"/>
    </source>
</evidence>
<evidence type="ECO:0000313" key="2">
    <source>
        <dbReference type="EMBL" id="MBT0769939.1"/>
    </source>
</evidence>
<evidence type="ECO:0008006" key="4">
    <source>
        <dbReference type="Google" id="ProtNLM"/>
    </source>
</evidence>
<feature type="transmembrane region" description="Helical" evidence="1">
    <location>
        <begin position="151"/>
        <end position="170"/>
    </location>
</feature>
<feature type="transmembrane region" description="Helical" evidence="1">
    <location>
        <begin position="190"/>
        <end position="209"/>
    </location>
</feature>
<reference evidence="2 3" key="1">
    <citation type="submission" date="2021-05" db="EMBL/GenBank/DDBJ databases">
        <title>Kineosporia and Streptomyces sp. nov. two new marine actinobacteria isolated from Coral.</title>
        <authorList>
            <person name="Buangrab K."/>
            <person name="Sutthacheep M."/>
            <person name="Yeemin T."/>
            <person name="Harunari E."/>
            <person name="Igarashi Y."/>
            <person name="Kanchanasin P."/>
            <person name="Tanasupawat S."/>
            <person name="Phongsopitanun W."/>
        </authorList>
    </citation>
    <scope>NUCLEOTIDE SEQUENCE [LARGE SCALE GENOMIC DNA]</scope>
    <source>
        <strain evidence="2 3">J2-2</strain>
    </source>
</reference>
<comment type="caution">
    <text evidence="2">The sequence shown here is derived from an EMBL/GenBank/DDBJ whole genome shotgun (WGS) entry which is preliminary data.</text>
</comment>
<keyword evidence="1" id="KW-1133">Transmembrane helix</keyword>
<keyword evidence="1" id="KW-0472">Membrane</keyword>
<name>A0ABS5TFS3_9ACTN</name>
<keyword evidence="3" id="KW-1185">Reference proteome</keyword>
<feature type="transmembrane region" description="Helical" evidence="1">
    <location>
        <begin position="119"/>
        <end position="139"/>
    </location>
</feature>
<dbReference type="RefSeq" id="WP_214156238.1">
    <property type="nucleotide sequence ID" value="NZ_JAHBAY010000005.1"/>
</dbReference>
<proteinExistence type="predicted"/>
<sequence length="212" mass="23442">MLVVFAVLLGERQGRFGNLQNDLAEGKISSVTVRGEGLLRNETGSVLQTVVWEGGWGITRQDDVRVTTDEDGSGSTSSGPVLSGERDLADYLRRTYPDLTVNTEWDRSSESSILGFRHLPSGLGLALLVVNLVVLLRIVIDRHAWRATRWAWFWAWMFVSPVAVPLFLLLSGPTPFVPAPRNPDRRLTGGWALLLCLFVPGIVSATWAARSW</sequence>
<gene>
    <name evidence="2" type="ORF">KIH74_13460</name>
</gene>
<protein>
    <recommendedName>
        <fullName evidence="4">DUF4436 domain-containing protein</fullName>
    </recommendedName>
</protein>
<dbReference type="Proteomes" id="UP001197247">
    <property type="component" value="Unassembled WGS sequence"/>
</dbReference>
<keyword evidence="1" id="KW-0812">Transmembrane</keyword>
<organism evidence="2 3">
    <name type="scientific">Kineosporia corallincola</name>
    <dbReference type="NCBI Taxonomy" id="2835133"/>
    <lineage>
        <taxon>Bacteria</taxon>
        <taxon>Bacillati</taxon>
        <taxon>Actinomycetota</taxon>
        <taxon>Actinomycetes</taxon>
        <taxon>Kineosporiales</taxon>
        <taxon>Kineosporiaceae</taxon>
        <taxon>Kineosporia</taxon>
    </lineage>
</organism>
<accession>A0ABS5TFS3</accession>